<proteinExistence type="predicted"/>
<accession>A0A834WJQ7</accession>
<keyword evidence="3" id="KW-1185">Reference proteome</keyword>
<evidence type="ECO:0000313" key="2">
    <source>
        <dbReference type="EMBL" id="KAF7821856.1"/>
    </source>
</evidence>
<reference evidence="2" key="1">
    <citation type="submission" date="2020-09" db="EMBL/GenBank/DDBJ databases">
        <title>Genome-Enabled Discovery of Anthraquinone Biosynthesis in Senna tora.</title>
        <authorList>
            <person name="Kang S.-H."/>
            <person name="Pandey R.P."/>
            <person name="Lee C.-M."/>
            <person name="Sim J.-S."/>
            <person name="Jeong J.-T."/>
            <person name="Choi B.-S."/>
            <person name="Jung M."/>
            <person name="Ginzburg D."/>
            <person name="Zhao K."/>
            <person name="Won S.Y."/>
            <person name="Oh T.-J."/>
            <person name="Yu Y."/>
            <person name="Kim N.-H."/>
            <person name="Lee O.R."/>
            <person name="Lee T.-H."/>
            <person name="Bashyal P."/>
            <person name="Kim T.-S."/>
            <person name="Lee W.-H."/>
            <person name="Kawkins C."/>
            <person name="Kim C.-K."/>
            <person name="Kim J.S."/>
            <person name="Ahn B.O."/>
            <person name="Rhee S.Y."/>
            <person name="Sohng J.K."/>
        </authorList>
    </citation>
    <scope>NUCLEOTIDE SEQUENCE</scope>
    <source>
        <tissue evidence="2">Leaf</tissue>
    </source>
</reference>
<dbReference type="Proteomes" id="UP000634136">
    <property type="component" value="Unassembled WGS sequence"/>
</dbReference>
<gene>
    <name evidence="2" type="ORF">G2W53_027311</name>
</gene>
<evidence type="ECO:0000313" key="3">
    <source>
        <dbReference type="Proteomes" id="UP000634136"/>
    </source>
</evidence>
<sequence length="88" mass="9765">MASLIPSSSSFQPSSKPPQYHPTNSTNLQIIPENETQATSNLTQKVIFPRNLNLSSLNIRFGSFGAKEQESKTQYPKVEISIEENIAI</sequence>
<dbReference type="EMBL" id="JAAIUW010000008">
    <property type="protein sequence ID" value="KAF7821856.1"/>
    <property type="molecule type" value="Genomic_DNA"/>
</dbReference>
<feature type="compositionally biased region" description="Low complexity" evidence="1">
    <location>
        <begin position="1"/>
        <end position="14"/>
    </location>
</feature>
<comment type="caution">
    <text evidence="2">The sequence shown here is derived from an EMBL/GenBank/DDBJ whole genome shotgun (WGS) entry which is preliminary data.</text>
</comment>
<feature type="region of interest" description="Disordered" evidence="1">
    <location>
        <begin position="1"/>
        <end position="26"/>
    </location>
</feature>
<evidence type="ECO:0000256" key="1">
    <source>
        <dbReference type="SAM" id="MobiDB-lite"/>
    </source>
</evidence>
<dbReference type="AlphaFoldDB" id="A0A834WJQ7"/>
<protein>
    <submittedName>
        <fullName evidence="2">Uncharacterized protein</fullName>
    </submittedName>
</protein>
<name>A0A834WJQ7_9FABA</name>
<organism evidence="2 3">
    <name type="scientific">Senna tora</name>
    <dbReference type="NCBI Taxonomy" id="362788"/>
    <lineage>
        <taxon>Eukaryota</taxon>
        <taxon>Viridiplantae</taxon>
        <taxon>Streptophyta</taxon>
        <taxon>Embryophyta</taxon>
        <taxon>Tracheophyta</taxon>
        <taxon>Spermatophyta</taxon>
        <taxon>Magnoliopsida</taxon>
        <taxon>eudicotyledons</taxon>
        <taxon>Gunneridae</taxon>
        <taxon>Pentapetalae</taxon>
        <taxon>rosids</taxon>
        <taxon>fabids</taxon>
        <taxon>Fabales</taxon>
        <taxon>Fabaceae</taxon>
        <taxon>Caesalpinioideae</taxon>
        <taxon>Cassia clade</taxon>
        <taxon>Senna</taxon>
    </lineage>
</organism>